<protein>
    <submittedName>
        <fullName evidence="7">Threonine/homoserine/homoserine lactone efflux protein</fullName>
    </submittedName>
</protein>
<keyword evidence="5 6" id="KW-0472">Membrane</keyword>
<dbReference type="Pfam" id="PF01810">
    <property type="entry name" value="LysE"/>
    <property type="match status" value="1"/>
</dbReference>
<feature type="transmembrane region" description="Helical" evidence="6">
    <location>
        <begin position="26"/>
        <end position="49"/>
    </location>
</feature>
<dbReference type="EMBL" id="FNKB01000001">
    <property type="protein sequence ID" value="SDQ15617.1"/>
    <property type="molecule type" value="Genomic_DNA"/>
</dbReference>
<feature type="transmembrane region" description="Helical" evidence="6">
    <location>
        <begin position="191"/>
        <end position="208"/>
    </location>
</feature>
<keyword evidence="3 6" id="KW-0812">Transmembrane</keyword>
<keyword evidence="2" id="KW-1003">Cell membrane</keyword>
<feature type="transmembrane region" description="Helical" evidence="6">
    <location>
        <begin position="91"/>
        <end position="113"/>
    </location>
</feature>
<dbReference type="GO" id="GO:0015171">
    <property type="term" value="F:amino acid transmembrane transporter activity"/>
    <property type="evidence" value="ECO:0007669"/>
    <property type="project" value="TreeGrafter"/>
</dbReference>
<dbReference type="GO" id="GO:0005886">
    <property type="term" value="C:plasma membrane"/>
    <property type="evidence" value="ECO:0007669"/>
    <property type="project" value="UniProtKB-SubCell"/>
</dbReference>
<evidence type="ECO:0000256" key="3">
    <source>
        <dbReference type="ARBA" id="ARBA00022692"/>
    </source>
</evidence>
<dbReference type="PANTHER" id="PTHR30086:SF20">
    <property type="entry name" value="ARGININE EXPORTER PROTEIN ARGO-RELATED"/>
    <property type="match status" value="1"/>
</dbReference>
<dbReference type="PANTHER" id="PTHR30086">
    <property type="entry name" value="ARGININE EXPORTER PROTEIN ARGO"/>
    <property type="match status" value="1"/>
</dbReference>
<dbReference type="PIRSF" id="PIRSF006324">
    <property type="entry name" value="LeuE"/>
    <property type="match status" value="1"/>
</dbReference>
<dbReference type="STRING" id="1079994.SAMN04488565_0957"/>
<sequence>MRRPVVARLEGARAGSYSGRVNTTQALLGFAAVAAVLTVIPGLDTTLVLRSALVRGRRQAAATAFGFASGALVWGAAAALGAAALLDASRVAYQIVAIGGAAYMAVLGIRMIVQSFRGAPAADPISAGTVAAGPVAASGGTHSVRRAYLTGAWTNLLNPKIGVFYIATIPQFIPAGASTLGMGLLLAGVHAAMSLVWLAVIVLGEKYARRWLARARSLRIIDRVAGTVLVGFGAKLALEQR</sequence>
<name>A0A1H0YKB3_9MICO</name>
<dbReference type="AlphaFoldDB" id="A0A1H0YKB3"/>
<dbReference type="InterPro" id="IPR001123">
    <property type="entry name" value="LeuE-type"/>
</dbReference>
<evidence type="ECO:0000256" key="5">
    <source>
        <dbReference type="ARBA" id="ARBA00023136"/>
    </source>
</evidence>
<evidence type="ECO:0000256" key="1">
    <source>
        <dbReference type="ARBA" id="ARBA00004651"/>
    </source>
</evidence>
<evidence type="ECO:0000256" key="2">
    <source>
        <dbReference type="ARBA" id="ARBA00022475"/>
    </source>
</evidence>
<comment type="subcellular location">
    <subcellularLocation>
        <location evidence="1">Cell membrane</location>
        <topology evidence="1">Multi-pass membrane protein</topology>
    </subcellularLocation>
</comment>
<dbReference type="eggNOG" id="COG1280">
    <property type="taxonomic scope" value="Bacteria"/>
</dbReference>
<evidence type="ECO:0000256" key="4">
    <source>
        <dbReference type="ARBA" id="ARBA00022989"/>
    </source>
</evidence>
<feature type="transmembrane region" description="Helical" evidence="6">
    <location>
        <begin position="61"/>
        <end position="85"/>
    </location>
</feature>
<dbReference type="Proteomes" id="UP000182690">
    <property type="component" value="Unassembled WGS sequence"/>
</dbReference>
<keyword evidence="4 6" id="KW-1133">Transmembrane helix</keyword>
<proteinExistence type="predicted"/>
<accession>A0A1H0YKB3</accession>
<evidence type="ECO:0000256" key="6">
    <source>
        <dbReference type="SAM" id="Phobius"/>
    </source>
</evidence>
<evidence type="ECO:0000313" key="7">
    <source>
        <dbReference type="EMBL" id="SDQ15617.1"/>
    </source>
</evidence>
<gene>
    <name evidence="7" type="ORF">SAMN04488565_0957</name>
</gene>
<evidence type="ECO:0000313" key="8">
    <source>
        <dbReference type="Proteomes" id="UP000182690"/>
    </source>
</evidence>
<organism evidence="7 8">
    <name type="scientific">Leucobacter chromiiresistens</name>
    <dbReference type="NCBI Taxonomy" id="1079994"/>
    <lineage>
        <taxon>Bacteria</taxon>
        <taxon>Bacillati</taxon>
        <taxon>Actinomycetota</taxon>
        <taxon>Actinomycetes</taxon>
        <taxon>Micrococcales</taxon>
        <taxon>Microbacteriaceae</taxon>
        <taxon>Leucobacter</taxon>
    </lineage>
</organism>
<reference evidence="7 8" key="1">
    <citation type="submission" date="2016-10" db="EMBL/GenBank/DDBJ databases">
        <authorList>
            <person name="de Groot N.N."/>
        </authorList>
    </citation>
    <scope>NUCLEOTIDE SEQUENCE [LARGE SCALE GENOMIC DNA]</scope>
    <source>
        <strain evidence="7 8">DSM 22788</strain>
    </source>
</reference>